<proteinExistence type="predicted"/>
<evidence type="ECO:0000256" key="7">
    <source>
        <dbReference type="ARBA" id="ARBA00023242"/>
    </source>
</evidence>
<feature type="region of interest" description="Disordered" evidence="9">
    <location>
        <begin position="888"/>
        <end position="979"/>
    </location>
</feature>
<organism evidence="11 12">
    <name type="scientific">Rhodofomes roseus</name>
    <dbReference type="NCBI Taxonomy" id="34475"/>
    <lineage>
        <taxon>Eukaryota</taxon>
        <taxon>Fungi</taxon>
        <taxon>Dikarya</taxon>
        <taxon>Basidiomycota</taxon>
        <taxon>Agaricomycotina</taxon>
        <taxon>Agaricomycetes</taxon>
        <taxon>Polyporales</taxon>
        <taxon>Rhodofomes</taxon>
    </lineage>
</organism>
<dbReference type="PRINTS" id="PR00619">
    <property type="entry name" value="GATAZNFINGER"/>
</dbReference>
<dbReference type="EMBL" id="JADCUA010000006">
    <property type="protein sequence ID" value="KAH9839406.1"/>
    <property type="molecule type" value="Genomic_DNA"/>
</dbReference>
<feature type="compositionally biased region" description="Low complexity" evidence="9">
    <location>
        <begin position="180"/>
        <end position="190"/>
    </location>
</feature>
<evidence type="ECO:0000256" key="1">
    <source>
        <dbReference type="ARBA" id="ARBA00004123"/>
    </source>
</evidence>
<evidence type="ECO:0000256" key="9">
    <source>
        <dbReference type="SAM" id="MobiDB-lite"/>
    </source>
</evidence>
<dbReference type="PROSITE" id="PS50114">
    <property type="entry name" value="GATA_ZN_FINGER_2"/>
    <property type="match status" value="1"/>
</dbReference>
<dbReference type="RefSeq" id="XP_047781161.1">
    <property type="nucleotide sequence ID" value="XM_047919047.1"/>
</dbReference>
<feature type="compositionally biased region" description="Polar residues" evidence="9">
    <location>
        <begin position="26"/>
        <end position="43"/>
    </location>
</feature>
<feature type="compositionally biased region" description="Pro residues" evidence="9">
    <location>
        <begin position="70"/>
        <end position="87"/>
    </location>
</feature>
<dbReference type="InterPro" id="IPR000679">
    <property type="entry name" value="Znf_GATA"/>
</dbReference>
<gene>
    <name evidence="11" type="ORF">C8Q71DRAFT_510339</name>
</gene>
<sequence>MELPTSPVHGYSEHTSRPWSPHGRPSLNTSGLPHPSSAPSVETSPHLSSVSHSAHASPWVPHISLSATNHPPPPHMLQHPIPPPPHPGDTSAQHSSVANMPNHDWGNMFSAPLDPSTFHALAASGVLPPPNAGMPSSLPARSVRSPNEFSANVRIPPLNTKDIGRPGAGQGLSGHWSNAPSPYSSTPSTSQRASPLHFRPGSGSQPYGKRRSPVNGLPQYGPIAMPPSGSSMANALPYDNHRTLDGRDGGPHSRRSSLSHQLNGPGLPGPRDHYDVPLGPMNDGHLDSFSASFPSTLSSLDFGSMHHSSERSNPSLPPSLWMSPASVPSSLSSSSLHVTGPSYPSLTQITVPRHGSLSDSLGGSTQSPTSLSFYGDSAKSSTPTSASSPKAKMLSDLFADDFFPRASPLETARPQNFPSPRLSGSPDLQAAELAAGDADPEMLQREDPLATQVWKMYARTKATLPHAQRMENITWRMMALALKKKKEDEERIARGEAPRNEGINVDGSNVDTGRLQEEAEERGRSIDKGKARVKVVGFDGANQDDTDDNDDVVPMDWRAMSRSRSRVPMDWRPASRSRSRPPMMGIQSTDQNAIKFPSGHSPKGSSIPIPGASSSRPGISAVLEAPEPDLNHSYSGGNTSPAHPSSLPASGLLSRMSASAAASPEHRAFPKHVRKTSFDHTVAREGIFSGVSGRHQVNGKPLSPESLLGSKRRAEGPHAESMLRGDQVTVLPHADRIDAPEPELFRRNSPPFPASSFSFNFPSSYDTTYDMFGSTNTLPHPNISTSLPPLKDIRSPDLSFHDPLRAPIPGGFSPTVGPGGEGLSAPALAASHAVAEGFAQLNPANFGAIEDSSLDYNHLAGMMYPGLDTGLAVGPYTHVDPHQILPLDTDGGFQSFHPSPSSDGWGNGVNSSSNASPEPYNHSNASTPPSTDNQGQRNQPRRIASSKRVQDAARSGNRKNSPEVGRSGNGEEESNPTVCTNCQTTNTPLWRRDPEGQPLCNACGLFFKLHGVVRPLSLKTDVIKKRNRASGTPHGASRKGSAGLPKISSTASRPRAATTSSMPTGLHGSRMSPTARVTAGIGNNMSMKRQRRTSTSVTMQTSSGRKPGDEGIGA</sequence>
<feature type="compositionally biased region" description="Polar residues" evidence="9">
    <location>
        <begin position="896"/>
        <end position="938"/>
    </location>
</feature>
<feature type="compositionally biased region" description="Polar residues" evidence="9">
    <location>
        <begin position="1047"/>
        <end position="1063"/>
    </location>
</feature>
<dbReference type="PANTHER" id="PTHR10071:SF281">
    <property type="entry name" value="BOX A-BINDING FACTOR-RELATED"/>
    <property type="match status" value="1"/>
</dbReference>
<dbReference type="InterPro" id="IPR013088">
    <property type="entry name" value="Znf_NHR/GATA"/>
</dbReference>
<evidence type="ECO:0000256" key="2">
    <source>
        <dbReference type="ARBA" id="ARBA00022723"/>
    </source>
</evidence>
<comment type="caution">
    <text evidence="11">The sequence shown here is derived from an EMBL/GenBank/DDBJ whole genome shotgun (WGS) entry which is preliminary data.</text>
</comment>
<keyword evidence="4" id="KW-0862">Zinc</keyword>
<feature type="compositionally biased region" description="Basic and acidic residues" evidence="9">
    <location>
        <begin position="239"/>
        <end position="251"/>
    </location>
</feature>
<dbReference type="PANTHER" id="PTHR10071">
    <property type="entry name" value="TRANSCRIPTION FACTOR GATA FAMILY MEMBER"/>
    <property type="match status" value="1"/>
</dbReference>
<feature type="compositionally biased region" description="Low complexity" evidence="9">
    <location>
        <begin position="572"/>
        <end position="582"/>
    </location>
</feature>
<keyword evidence="6" id="KW-0804">Transcription</keyword>
<keyword evidence="7" id="KW-0539">Nucleus</keyword>
<evidence type="ECO:0000313" key="11">
    <source>
        <dbReference type="EMBL" id="KAH9839406.1"/>
    </source>
</evidence>
<comment type="subcellular location">
    <subcellularLocation>
        <location evidence="1">Nucleus</location>
    </subcellularLocation>
</comment>
<feature type="compositionally biased region" description="Low complexity" evidence="9">
    <location>
        <begin position="44"/>
        <end position="58"/>
    </location>
</feature>
<dbReference type="Pfam" id="PF00320">
    <property type="entry name" value="GATA"/>
    <property type="match status" value="1"/>
</dbReference>
<evidence type="ECO:0000256" key="6">
    <source>
        <dbReference type="ARBA" id="ARBA00023163"/>
    </source>
</evidence>
<feature type="region of interest" description="Disordered" evidence="9">
    <location>
        <begin position="347"/>
        <end position="390"/>
    </location>
</feature>
<dbReference type="Gene3D" id="3.30.50.10">
    <property type="entry name" value="Erythroid Transcription Factor GATA-1, subunit A"/>
    <property type="match status" value="1"/>
</dbReference>
<dbReference type="GeneID" id="71999779"/>
<keyword evidence="2" id="KW-0479">Metal-binding</keyword>
<feature type="region of interest" description="Disordered" evidence="9">
    <location>
        <begin position="561"/>
        <end position="667"/>
    </location>
</feature>
<feature type="compositionally biased region" description="Low complexity" evidence="9">
    <location>
        <begin position="597"/>
        <end position="620"/>
    </location>
</feature>
<evidence type="ECO:0000313" key="12">
    <source>
        <dbReference type="Proteomes" id="UP000814176"/>
    </source>
</evidence>
<keyword evidence="12" id="KW-1185">Reference proteome</keyword>
<feature type="compositionally biased region" description="Polar residues" evidence="9">
    <location>
        <begin position="357"/>
        <end position="372"/>
    </location>
</feature>
<evidence type="ECO:0000256" key="4">
    <source>
        <dbReference type="ARBA" id="ARBA00022833"/>
    </source>
</evidence>
<feature type="region of interest" description="Disordered" evidence="9">
    <location>
        <begin position="1025"/>
        <end position="1114"/>
    </location>
</feature>
<feature type="region of interest" description="Disordered" evidence="9">
    <location>
        <begin position="1"/>
        <end position="99"/>
    </location>
</feature>
<feature type="compositionally biased region" description="Polar residues" evidence="9">
    <location>
        <begin position="632"/>
        <end position="643"/>
    </location>
</feature>
<dbReference type="CDD" id="cd00202">
    <property type="entry name" value="ZnF_GATA"/>
    <property type="match status" value="1"/>
</dbReference>
<evidence type="ECO:0000256" key="5">
    <source>
        <dbReference type="ARBA" id="ARBA00023015"/>
    </source>
</evidence>
<dbReference type="InterPro" id="IPR039355">
    <property type="entry name" value="Transcription_factor_GATA"/>
</dbReference>
<protein>
    <submittedName>
        <fullName evidence="11">Transcription factor</fullName>
    </submittedName>
</protein>
<dbReference type="InterPro" id="IPR013860">
    <property type="entry name" value="AreA_GATA"/>
</dbReference>
<keyword evidence="5" id="KW-0805">Transcription regulation</keyword>
<name>A0ABQ8KNL3_9APHY</name>
<evidence type="ECO:0000256" key="8">
    <source>
        <dbReference type="PROSITE-ProRule" id="PRU00094"/>
    </source>
</evidence>
<dbReference type="Pfam" id="PF08550">
    <property type="entry name" value="GATA_AreA"/>
    <property type="match status" value="1"/>
</dbReference>
<evidence type="ECO:0000259" key="10">
    <source>
        <dbReference type="PROSITE" id="PS50114"/>
    </source>
</evidence>
<feature type="compositionally biased region" description="Low complexity" evidence="9">
    <location>
        <begin position="377"/>
        <end position="390"/>
    </location>
</feature>
<dbReference type="SMART" id="SM00401">
    <property type="entry name" value="ZnF_GATA"/>
    <property type="match status" value="1"/>
</dbReference>
<dbReference type="SUPFAM" id="SSF57716">
    <property type="entry name" value="Glucocorticoid receptor-like (DNA-binding domain)"/>
    <property type="match status" value="1"/>
</dbReference>
<keyword evidence="3 8" id="KW-0863">Zinc-finger</keyword>
<feature type="region of interest" description="Disordered" evidence="9">
    <location>
        <begin position="150"/>
        <end position="281"/>
    </location>
</feature>
<evidence type="ECO:0000256" key="3">
    <source>
        <dbReference type="ARBA" id="ARBA00022771"/>
    </source>
</evidence>
<feature type="domain" description="GATA-type" evidence="10">
    <location>
        <begin position="973"/>
        <end position="1026"/>
    </location>
</feature>
<feature type="compositionally biased region" description="Polar residues" evidence="9">
    <location>
        <begin position="90"/>
        <end position="99"/>
    </location>
</feature>
<dbReference type="Proteomes" id="UP000814176">
    <property type="component" value="Unassembled WGS sequence"/>
</dbReference>
<dbReference type="PROSITE" id="PS00344">
    <property type="entry name" value="GATA_ZN_FINGER_1"/>
    <property type="match status" value="1"/>
</dbReference>
<feature type="compositionally biased region" description="Low complexity" evidence="9">
    <location>
        <begin position="649"/>
        <end position="663"/>
    </location>
</feature>
<reference evidence="11 12" key="1">
    <citation type="journal article" date="2021" name="Environ. Microbiol.">
        <title>Gene family expansions and transcriptome signatures uncover fungal adaptations to wood decay.</title>
        <authorList>
            <person name="Hage H."/>
            <person name="Miyauchi S."/>
            <person name="Viragh M."/>
            <person name="Drula E."/>
            <person name="Min B."/>
            <person name="Chaduli D."/>
            <person name="Navarro D."/>
            <person name="Favel A."/>
            <person name="Norest M."/>
            <person name="Lesage-Meessen L."/>
            <person name="Balint B."/>
            <person name="Merenyi Z."/>
            <person name="de Eugenio L."/>
            <person name="Morin E."/>
            <person name="Martinez A.T."/>
            <person name="Baldrian P."/>
            <person name="Stursova M."/>
            <person name="Martinez M.J."/>
            <person name="Novotny C."/>
            <person name="Magnuson J.K."/>
            <person name="Spatafora J.W."/>
            <person name="Maurice S."/>
            <person name="Pangilinan J."/>
            <person name="Andreopoulos W."/>
            <person name="LaButti K."/>
            <person name="Hundley H."/>
            <person name="Na H."/>
            <person name="Kuo A."/>
            <person name="Barry K."/>
            <person name="Lipzen A."/>
            <person name="Henrissat B."/>
            <person name="Riley R."/>
            <person name="Ahrendt S."/>
            <person name="Nagy L.G."/>
            <person name="Grigoriev I.V."/>
            <person name="Martin F."/>
            <person name="Rosso M.N."/>
        </authorList>
    </citation>
    <scope>NUCLEOTIDE SEQUENCE [LARGE SCALE GENOMIC DNA]</scope>
    <source>
        <strain evidence="11 12">CIRM-BRFM 1785</strain>
    </source>
</reference>
<accession>A0ABQ8KNL3</accession>
<feature type="compositionally biased region" description="Polar residues" evidence="9">
    <location>
        <begin position="1081"/>
        <end position="1104"/>
    </location>
</feature>